<proteinExistence type="predicted"/>
<dbReference type="EMBL" id="QYCN01000017">
    <property type="protein sequence ID" value="RIY09251.1"/>
    <property type="molecule type" value="Genomic_DNA"/>
</dbReference>
<name>A0A418QVV0_9BACT</name>
<evidence type="ECO:0000313" key="1">
    <source>
        <dbReference type="EMBL" id="RIY09251.1"/>
    </source>
</evidence>
<accession>A0A418QVV0</accession>
<protein>
    <submittedName>
        <fullName evidence="1">Uncharacterized protein</fullName>
    </submittedName>
</protein>
<dbReference type="Proteomes" id="UP000284250">
    <property type="component" value="Unassembled WGS sequence"/>
</dbReference>
<keyword evidence="2" id="KW-1185">Reference proteome</keyword>
<sequence length="65" mass="6906">MEPVLHLLLHLLLLNGGHLGLLLGRQVEVFGHFSQLVAPATAPGSRLFGLVGSGVEPVFFDVDFG</sequence>
<comment type="caution">
    <text evidence="1">The sequence shown here is derived from an EMBL/GenBank/DDBJ whole genome shotgun (WGS) entry which is preliminary data.</text>
</comment>
<evidence type="ECO:0000313" key="2">
    <source>
        <dbReference type="Proteomes" id="UP000284250"/>
    </source>
</evidence>
<organism evidence="1 2">
    <name type="scientific">Hymenobacter rubripertinctus</name>
    <dbReference type="NCBI Taxonomy" id="2029981"/>
    <lineage>
        <taxon>Bacteria</taxon>
        <taxon>Pseudomonadati</taxon>
        <taxon>Bacteroidota</taxon>
        <taxon>Cytophagia</taxon>
        <taxon>Cytophagales</taxon>
        <taxon>Hymenobacteraceae</taxon>
        <taxon>Hymenobacter</taxon>
    </lineage>
</organism>
<reference evidence="1 2" key="1">
    <citation type="submission" date="2019-01" db="EMBL/GenBank/DDBJ databases">
        <title>Hymenobacter humicola sp. nov., isolated from soils in Antarctica.</title>
        <authorList>
            <person name="Sedlacek I."/>
            <person name="Holochova P."/>
            <person name="Kralova S."/>
            <person name="Pantucek R."/>
            <person name="Stankova E."/>
            <person name="Vrbovska V."/>
            <person name="Kristofova L."/>
            <person name="Svec P."/>
            <person name="Busse H.-J."/>
        </authorList>
    </citation>
    <scope>NUCLEOTIDE SEQUENCE [LARGE SCALE GENOMIC DNA]</scope>
    <source>
        <strain evidence="1 2">CCM 8852</strain>
    </source>
</reference>
<gene>
    <name evidence="1" type="ORF">D0T11_12500</name>
</gene>
<dbReference type="AlphaFoldDB" id="A0A418QVV0"/>